<protein>
    <submittedName>
        <fullName evidence="2">Uncharacterized protein</fullName>
    </submittedName>
</protein>
<keyword evidence="3" id="KW-1185">Reference proteome</keyword>
<proteinExistence type="predicted"/>
<dbReference type="Proteomes" id="UP000192257">
    <property type="component" value="Unassembled WGS sequence"/>
</dbReference>
<feature type="compositionally biased region" description="Polar residues" evidence="1">
    <location>
        <begin position="103"/>
        <end position="119"/>
    </location>
</feature>
<dbReference type="AlphaFoldDB" id="A0A1X0P404"/>
<gene>
    <name evidence="2" type="ORF">TM35_000061750</name>
</gene>
<reference evidence="2 3" key="1">
    <citation type="submission" date="2017-03" db="EMBL/GenBank/DDBJ databases">
        <title>An alternative strategy for trypanosome survival in the mammalian bloodstream revealed through genome and transcriptome analysis of the ubiquitous bovine parasite Trypanosoma (Megatrypanum) theileri.</title>
        <authorList>
            <person name="Kelly S."/>
            <person name="Ivens A."/>
            <person name="Mott A."/>
            <person name="O'Neill E."/>
            <person name="Emms D."/>
            <person name="Macleod O."/>
            <person name="Voorheis P."/>
            <person name="Matthews J."/>
            <person name="Matthews K."/>
            <person name="Carrington M."/>
        </authorList>
    </citation>
    <scope>NUCLEOTIDE SEQUENCE [LARGE SCALE GENOMIC DNA]</scope>
    <source>
        <strain evidence="2">Edinburgh</strain>
    </source>
</reference>
<name>A0A1X0P404_9TRYP</name>
<dbReference type="VEuPathDB" id="TriTrypDB:TM35_000061750"/>
<dbReference type="EMBL" id="NBCO01000006">
    <property type="protein sequence ID" value="ORC91170.1"/>
    <property type="molecule type" value="Genomic_DNA"/>
</dbReference>
<feature type="region of interest" description="Disordered" evidence="1">
    <location>
        <begin position="43"/>
        <end position="139"/>
    </location>
</feature>
<accession>A0A1X0P404</accession>
<dbReference type="OrthoDB" id="267186at2759"/>
<evidence type="ECO:0000256" key="1">
    <source>
        <dbReference type="SAM" id="MobiDB-lite"/>
    </source>
</evidence>
<feature type="compositionally biased region" description="Polar residues" evidence="1">
    <location>
        <begin position="45"/>
        <end position="63"/>
    </location>
</feature>
<organism evidence="2 3">
    <name type="scientific">Trypanosoma theileri</name>
    <dbReference type="NCBI Taxonomy" id="67003"/>
    <lineage>
        <taxon>Eukaryota</taxon>
        <taxon>Discoba</taxon>
        <taxon>Euglenozoa</taxon>
        <taxon>Kinetoplastea</taxon>
        <taxon>Metakinetoplastina</taxon>
        <taxon>Trypanosomatida</taxon>
        <taxon>Trypanosomatidae</taxon>
        <taxon>Trypanosoma</taxon>
    </lineage>
</organism>
<comment type="caution">
    <text evidence="2">The sequence shown here is derived from an EMBL/GenBank/DDBJ whole genome shotgun (WGS) entry which is preliminary data.</text>
</comment>
<evidence type="ECO:0000313" key="3">
    <source>
        <dbReference type="Proteomes" id="UP000192257"/>
    </source>
</evidence>
<sequence>MTDTVDAALAEEVRHALQCLGYRNPSEEDIALTLQHAREAAYRDNLQSASSSPQLQTQPTPSGRQKENSQQESASPPNKVNDVTIAPQDDEETPMPREKCDQGPSSPSLNQWPGLSSRSIRGGRTTPMNSTGTGRQPRRAYAVGNQKTWEYHQQEPYHFGGSVVVEGRPKNKGTTQRQGRCHFDPGSLRHVSRGSRGMIREGVGVTIPTAIDVEELGGYGSYTRPLEYMNPQARLQRHLKRYERGLKEFYVNRHDDDVREDFLREGRLTYDDGDDAEEWEENDEYLGYTDDGEYNRQVLVRNGRRPHHSIAPEMPLRSTPRLVLNQRSANTIYSFTGDSRYKYRGGGGAPLCDVVGPDGSTLRQRSDPVRRGQQMREIWKSDKFLARQRRKDER</sequence>
<dbReference type="RefSeq" id="XP_028885236.1">
    <property type="nucleotide sequence ID" value="XM_029023212.1"/>
</dbReference>
<dbReference type="GeneID" id="39982992"/>
<evidence type="ECO:0000313" key="2">
    <source>
        <dbReference type="EMBL" id="ORC91170.1"/>
    </source>
</evidence>